<reference evidence="1" key="1">
    <citation type="journal article" date="2020" name="New Phytol.">
        <title>Comparative genomics reveals dynamic genome evolution in host specialist ectomycorrhizal fungi.</title>
        <authorList>
            <person name="Lofgren L.A."/>
            <person name="Nguyen N.H."/>
            <person name="Vilgalys R."/>
            <person name="Ruytinx J."/>
            <person name="Liao H.L."/>
            <person name="Branco S."/>
            <person name="Kuo A."/>
            <person name="LaButti K."/>
            <person name="Lipzen A."/>
            <person name="Andreopoulos W."/>
            <person name="Pangilinan J."/>
            <person name="Riley R."/>
            <person name="Hundley H."/>
            <person name="Na H."/>
            <person name="Barry K."/>
            <person name="Grigoriev I.V."/>
            <person name="Stajich J.E."/>
            <person name="Kennedy P.G."/>
        </authorList>
    </citation>
    <scope>NUCLEOTIDE SEQUENCE</scope>
    <source>
        <strain evidence="1">FC423</strain>
    </source>
</reference>
<gene>
    <name evidence="1" type="ORF">F5147DRAFT_344514</name>
</gene>
<organism evidence="1 2">
    <name type="scientific">Suillus discolor</name>
    <dbReference type="NCBI Taxonomy" id="1912936"/>
    <lineage>
        <taxon>Eukaryota</taxon>
        <taxon>Fungi</taxon>
        <taxon>Dikarya</taxon>
        <taxon>Basidiomycota</taxon>
        <taxon>Agaricomycotina</taxon>
        <taxon>Agaricomycetes</taxon>
        <taxon>Agaricomycetidae</taxon>
        <taxon>Boletales</taxon>
        <taxon>Suillineae</taxon>
        <taxon>Suillaceae</taxon>
        <taxon>Suillus</taxon>
    </lineage>
</organism>
<dbReference type="EMBL" id="JABBWM010000006">
    <property type="protein sequence ID" value="KAG2116425.1"/>
    <property type="molecule type" value="Genomic_DNA"/>
</dbReference>
<dbReference type="AlphaFoldDB" id="A0A9P7FES2"/>
<protein>
    <submittedName>
        <fullName evidence="1">Uncharacterized protein</fullName>
    </submittedName>
</protein>
<dbReference type="RefSeq" id="XP_041297524.1">
    <property type="nucleotide sequence ID" value="XM_041429305.1"/>
</dbReference>
<evidence type="ECO:0000313" key="1">
    <source>
        <dbReference type="EMBL" id="KAG2116425.1"/>
    </source>
</evidence>
<name>A0A9P7FES2_9AGAM</name>
<sequence length="109" mass="12162">MAALHSAAQDIDSSESSEHYALFVQTQPTGCSCGESRQTREHILHDCRLFTHQRNHLHAVTHDIILSMTLGVAKEIAAQVKFIQESDAFKVFVLGPERAVTFVNTNPWS</sequence>
<dbReference type="Proteomes" id="UP000823399">
    <property type="component" value="Unassembled WGS sequence"/>
</dbReference>
<proteinExistence type="predicted"/>
<accession>A0A9P7FES2</accession>
<evidence type="ECO:0000313" key="2">
    <source>
        <dbReference type="Proteomes" id="UP000823399"/>
    </source>
</evidence>
<dbReference type="OrthoDB" id="3229437at2759"/>
<comment type="caution">
    <text evidence="1">The sequence shown here is derived from an EMBL/GenBank/DDBJ whole genome shotgun (WGS) entry which is preliminary data.</text>
</comment>
<dbReference type="GeneID" id="64691564"/>
<keyword evidence="2" id="KW-1185">Reference proteome</keyword>